<protein>
    <submittedName>
        <fullName evidence="1">Uncharacterized protein</fullName>
    </submittedName>
</protein>
<proteinExistence type="predicted"/>
<evidence type="ECO:0000313" key="1">
    <source>
        <dbReference type="EMBL" id="KAI3771498.1"/>
    </source>
</evidence>
<dbReference type="Proteomes" id="UP001055879">
    <property type="component" value="Linkage Group LG01"/>
</dbReference>
<comment type="caution">
    <text evidence="1">The sequence shown here is derived from an EMBL/GenBank/DDBJ whole genome shotgun (WGS) entry which is preliminary data.</text>
</comment>
<evidence type="ECO:0000313" key="2">
    <source>
        <dbReference type="Proteomes" id="UP001055879"/>
    </source>
</evidence>
<accession>A0ACB9FL30</accession>
<gene>
    <name evidence="1" type="ORF">L6452_02663</name>
</gene>
<organism evidence="1 2">
    <name type="scientific">Arctium lappa</name>
    <name type="common">Greater burdock</name>
    <name type="synonym">Lappa major</name>
    <dbReference type="NCBI Taxonomy" id="4217"/>
    <lineage>
        <taxon>Eukaryota</taxon>
        <taxon>Viridiplantae</taxon>
        <taxon>Streptophyta</taxon>
        <taxon>Embryophyta</taxon>
        <taxon>Tracheophyta</taxon>
        <taxon>Spermatophyta</taxon>
        <taxon>Magnoliopsida</taxon>
        <taxon>eudicotyledons</taxon>
        <taxon>Gunneridae</taxon>
        <taxon>Pentapetalae</taxon>
        <taxon>asterids</taxon>
        <taxon>campanulids</taxon>
        <taxon>Asterales</taxon>
        <taxon>Asteraceae</taxon>
        <taxon>Carduoideae</taxon>
        <taxon>Cardueae</taxon>
        <taxon>Arctiinae</taxon>
        <taxon>Arctium</taxon>
    </lineage>
</organism>
<keyword evidence="2" id="KW-1185">Reference proteome</keyword>
<reference evidence="2" key="1">
    <citation type="journal article" date="2022" name="Mol. Ecol. Resour.">
        <title>The genomes of chicory, endive, great burdock and yacon provide insights into Asteraceae palaeo-polyploidization history and plant inulin production.</title>
        <authorList>
            <person name="Fan W."/>
            <person name="Wang S."/>
            <person name="Wang H."/>
            <person name="Wang A."/>
            <person name="Jiang F."/>
            <person name="Liu H."/>
            <person name="Zhao H."/>
            <person name="Xu D."/>
            <person name="Zhang Y."/>
        </authorList>
    </citation>
    <scope>NUCLEOTIDE SEQUENCE [LARGE SCALE GENOMIC DNA]</scope>
    <source>
        <strain evidence="2">cv. Niubang</strain>
    </source>
</reference>
<sequence length="124" mass="14650">MRCRPVKEGGESHGVAGDGRRRWVSLGEPWFQKRDLEKKKKMHFLAQFPPPRLLPSQDPSPRPLPPWLLHSRLWVRFKHSNSVSYQFVTLKLLHSCHVFSVPKTSSSQLTLFWALKVWWCSNWF</sequence>
<dbReference type="EMBL" id="CM042047">
    <property type="protein sequence ID" value="KAI3771498.1"/>
    <property type="molecule type" value="Genomic_DNA"/>
</dbReference>
<reference evidence="1 2" key="2">
    <citation type="journal article" date="2022" name="Mol. Ecol. Resour.">
        <title>The genomes of chicory, endive, great burdock and yacon provide insights into Asteraceae paleo-polyploidization history and plant inulin production.</title>
        <authorList>
            <person name="Fan W."/>
            <person name="Wang S."/>
            <person name="Wang H."/>
            <person name="Wang A."/>
            <person name="Jiang F."/>
            <person name="Liu H."/>
            <person name="Zhao H."/>
            <person name="Xu D."/>
            <person name="Zhang Y."/>
        </authorList>
    </citation>
    <scope>NUCLEOTIDE SEQUENCE [LARGE SCALE GENOMIC DNA]</scope>
    <source>
        <strain evidence="2">cv. Niubang</strain>
    </source>
</reference>
<name>A0ACB9FL30_ARCLA</name>